<proteinExistence type="predicted"/>
<dbReference type="AlphaFoldDB" id="A0AAU8DTK9"/>
<dbReference type="Pfam" id="PF11662">
    <property type="entry name" value="DUF3263"/>
    <property type="match status" value="1"/>
</dbReference>
<dbReference type="EMBL" id="CP159218">
    <property type="protein sequence ID" value="XCG65364.1"/>
    <property type="molecule type" value="Genomic_DNA"/>
</dbReference>
<organism evidence="1">
    <name type="scientific">Nakamurella sp. A5-74</name>
    <dbReference type="NCBI Taxonomy" id="3158264"/>
    <lineage>
        <taxon>Bacteria</taxon>
        <taxon>Bacillati</taxon>
        <taxon>Actinomycetota</taxon>
        <taxon>Actinomycetes</taxon>
        <taxon>Nakamurellales</taxon>
        <taxon>Nakamurellaceae</taxon>
        <taxon>Nakamurella</taxon>
    </lineage>
</organism>
<name>A0AAU8DTK9_9ACTN</name>
<dbReference type="RefSeq" id="WP_353650969.1">
    <property type="nucleotide sequence ID" value="NZ_CP159218.1"/>
</dbReference>
<gene>
    <name evidence="1" type="ORF">ABLG96_08805</name>
</gene>
<protein>
    <submittedName>
        <fullName evidence="1">DUF3263 domain-containing protein</fullName>
    </submittedName>
</protein>
<accession>A0AAU8DTK9</accession>
<reference evidence="1" key="1">
    <citation type="submission" date="2024-05" db="EMBL/GenBank/DDBJ databases">
        <authorList>
            <person name="Cai S.Y."/>
            <person name="Jin L.M."/>
            <person name="Li H.R."/>
        </authorList>
    </citation>
    <scope>NUCLEOTIDE SEQUENCE</scope>
    <source>
        <strain evidence="1">A5-74</strain>
    </source>
</reference>
<evidence type="ECO:0000313" key="1">
    <source>
        <dbReference type="EMBL" id="XCG65364.1"/>
    </source>
</evidence>
<sequence>MTAPVEVLEFESRAWVHAGAKEQPIADELGLSATRYYQLLREALLDPTAVASHPATAARMRRILEQQRSRLTERSAVSRRG</sequence>
<dbReference type="InterPro" id="IPR021678">
    <property type="entry name" value="DUF3263"/>
</dbReference>